<gene>
    <name evidence="2" type="ORF">EDS130_LOCUS3305</name>
    <name evidence="1" type="ORF">XAT740_LOCUS306</name>
</gene>
<evidence type="ECO:0000313" key="2">
    <source>
        <dbReference type="EMBL" id="CAF0770867.1"/>
    </source>
</evidence>
<comment type="caution">
    <text evidence="2">The sequence shown here is derived from an EMBL/GenBank/DDBJ whole genome shotgun (WGS) entry which is preliminary data.</text>
</comment>
<dbReference type="EMBL" id="CAJNOJ010000008">
    <property type="protein sequence ID" value="CAF0770867.1"/>
    <property type="molecule type" value="Genomic_DNA"/>
</dbReference>
<dbReference type="EMBL" id="CAJNOR010000008">
    <property type="protein sequence ID" value="CAF0748809.1"/>
    <property type="molecule type" value="Genomic_DNA"/>
</dbReference>
<accession>A0A813QRL1</accession>
<dbReference type="OrthoDB" id="9993114at2759"/>
<protein>
    <submittedName>
        <fullName evidence="2">Uncharacterized protein</fullName>
    </submittedName>
</protein>
<evidence type="ECO:0000313" key="1">
    <source>
        <dbReference type="EMBL" id="CAF0748809.1"/>
    </source>
</evidence>
<keyword evidence="3" id="KW-1185">Reference proteome</keyword>
<evidence type="ECO:0000313" key="4">
    <source>
        <dbReference type="Proteomes" id="UP000663852"/>
    </source>
</evidence>
<dbReference type="Proteomes" id="UP000663828">
    <property type="component" value="Unassembled WGS sequence"/>
</dbReference>
<sequence length="191" mass="22762">MHLRKSKPSPANRLPSLYIPTLIQSESSYQRELQRKLQHIEHENNDIVRRRLTTDYLFTHEHLKKRYQWFNLDKSFRETCQFAWSKQKNRTEHVRLPDICPKGNGSIQTDLYELEGNDSSTVANEKITQKFLRTQPVMIEILNTPHSYEAFKYKYDMGVRKKSAQQRHGQVQRNAIDDQRYLRLVGSLQDN</sequence>
<proteinExistence type="predicted"/>
<name>A0A813QRL1_ADIRI</name>
<organism evidence="2 4">
    <name type="scientific">Adineta ricciae</name>
    <name type="common">Rotifer</name>
    <dbReference type="NCBI Taxonomy" id="249248"/>
    <lineage>
        <taxon>Eukaryota</taxon>
        <taxon>Metazoa</taxon>
        <taxon>Spiralia</taxon>
        <taxon>Gnathifera</taxon>
        <taxon>Rotifera</taxon>
        <taxon>Eurotatoria</taxon>
        <taxon>Bdelloidea</taxon>
        <taxon>Adinetida</taxon>
        <taxon>Adinetidae</taxon>
        <taxon>Adineta</taxon>
    </lineage>
</organism>
<dbReference type="Proteomes" id="UP000663852">
    <property type="component" value="Unassembled WGS sequence"/>
</dbReference>
<dbReference type="AlphaFoldDB" id="A0A813QRL1"/>
<evidence type="ECO:0000313" key="3">
    <source>
        <dbReference type="Proteomes" id="UP000663828"/>
    </source>
</evidence>
<reference evidence="2" key="1">
    <citation type="submission" date="2021-02" db="EMBL/GenBank/DDBJ databases">
        <authorList>
            <person name="Nowell W R."/>
        </authorList>
    </citation>
    <scope>NUCLEOTIDE SEQUENCE</scope>
</reference>